<evidence type="ECO:0000256" key="8">
    <source>
        <dbReference type="ARBA" id="ARBA00025044"/>
    </source>
</evidence>
<dbReference type="GO" id="GO:0005886">
    <property type="term" value="C:plasma membrane"/>
    <property type="evidence" value="ECO:0007669"/>
    <property type="project" value="UniProtKB-SubCell"/>
</dbReference>
<dbReference type="Pfam" id="PF01052">
    <property type="entry name" value="FliMN_C"/>
    <property type="match status" value="1"/>
</dbReference>
<dbReference type="NCBIfam" id="TIGR02480">
    <property type="entry name" value="fliN"/>
    <property type="match status" value="1"/>
</dbReference>
<comment type="similarity">
    <text evidence="2">Belongs to the FliN/MopA/SpaO family.</text>
</comment>
<evidence type="ECO:0000256" key="1">
    <source>
        <dbReference type="ARBA" id="ARBA00004413"/>
    </source>
</evidence>
<dbReference type="PRINTS" id="PR00956">
    <property type="entry name" value="FLGMOTORFLIN"/>
</dbReference>
<reference evidence="11" key="2">
    <citation type="journal article" date="2017" name="Genome Biol. Evol.">
        <title>Comparative genomic analysis identifies a Campylobacter clade deficient in selenium metabolism.</title>
        <authorList>
            <person name="Miller W.G."/>
            <person name="Yee E."/>
            <person name="Lopes B.S."/>
            <person name="Chapman M.H."/>
            <person name="Huynh S."/>
            <person name="Bono J.L."/>
            <person name="Parker C.T."/>
            <person name="Strachan N.J.C."/>
            <person name="Forbes K.J."/>
        </authorList>
    </citation>
    <scope>NUCLEOTIDE SEQUENCE [LARGE SCALE GENOMIC DNA]</scope>
    <source>
        <strain evidence="11">NCTC 13004</strain>
    </source>
</reference>
<dbReference type="InterPro" id="IPR051469">
    <property type="entry name" value="FliN/MopA/SpaO"/>
</dbReference>
<dbReference type="InterPro" id="IPR001543">
    <property type="entry name" value="FliN-like_C"/>
</dbReference>
<evidence type="ECO:0000256" key="3">
    <source>
        <dbReference type="ARBA" id="ARBA00021897"/>
    </source>
</evidence>
<keyword evidence="10" id="KW-0969">Cilium</keyword>
<gene>
    <name evidence="10" type="primary">fliY</name>
    <name evidence="10" type="ORF">CLAN_1248</name>
</gene>
<reference evidence="11" key="1">
    <citation type="journal article" date="2017" name="Genome Biol. Evol.">
        <title>Comparative Genomic Analysis Identifies a Campylobacter Clade Deficient in Selenium Metabolism.</title>
        <authorList>
            <person name="Miller W.G."/>
            <person name="Yee E."/>
            <person name="Lopes B.S."/>
            <person name="Chapman M.H."/>
            <person name="Huynh S."/>
            <person name="Bono J.L."/>
            <person name="Parker C.T."/>
            <person name="Strachan N.J.C."/>
            <person name="Forbes K.J."/>
        </authorList>
    </citation>
    <scope>NUCLEOTIDE SEQUENCE [LARGE SCALE GENOMIC DNA]</scope>
    <source>
        <strain evidence="11">NCTC 13004</strain>
    </source>
</reference>
<dbReference type="KEGG" id="clx:CLAN_1248"/>
<dbReference type="EMBL" id="CP015578">
    <property type="protein sequence ID" value="ARQ97972.1"/>
    <property type="molecule type" value="Genomic_DNA"/>
</dbReference>
<evidence type="ECO:0000256" key="4">
    <source>
        <dbReference type="ARBA" id="ARBA00022475"/>
    </source>
</evidence>
<dbReference type="NCBIfam" id="NF006272">
    <property type="entry name" value="PRK08432.1"/>
    <property type="match status" value="1"/>
</dbReference>
<keyword evidence="10" id="KW-0282">Flagellum</keyword>
<sequence>MIRFFEIFKNELSATIEGLTGATPQISDPAEYDAPTQNGIKTPVVIANIALSGDINGKMNIVASPLLLTAINDLMLGEEEPTGNVVIGDDELDAAKEIFSNLLSAITTSLGAAKDMPKINFTINAVKYIDENQILDFTSFEKMFLYQVGIANLSEMMGVCIDFAFYKYFHKAESSNQKENKSEQKHDLSDEIRNIGLIMDVRLPIRVRIGSKKMLLKDVLSMDIGSVIELNQLANDPLEVLIGDKPVALGEVVIVDGNFGVQITEIGSKKERLEQLK</sequence>
<evidence type="ECO:0000313" key="11">
    <source>
        <dbReference type="Proteomes" id="UP000202031"/>
    </source>
</evidence>
<organism evidence="10 11">
    <name type="scientific">Campylobacter lanienae NCTC 13004</name>
    <dbReference type="NCBI Taxonomy" id="1031753"/>
    <lineage>
        <taxon>Bacteria</taxon>
        <taxon>Pseudomonadati</taxon>
        <taxon>Campylobacterota</taxon>
        <taxon>Epsilonproteobacteria</taxon>
        <taxon>Campylobacterales</taxon>
        <taxon>Campylobacteraceae</taxon>
        <taxon>Campylobacter</taxon>
    </lineage>
</organism>
<evidence type="ECO:0000256" key="6">
    <source>
        <dbReference type="ARBA" id="ARBA00022779"/>
    </source>
</evidence>
<accession>A0A1X9SP13</accession>
<keyword evidence="6" id="KW-0283">Flagellar rotation</keyword>
<dbReference type="InterPro" id="IPR001172">
    <property type="entry name" value="FliN_T3SS_HrcQb"/>
</dbReference>
<dbReference type="InterPro" id="IPR028976">
    <property type="entry name" value="CheC-like_sf"/>
</dbReference>
<dbReference type="GO" id="GO:0003774">
    <property type="term" value="F:cytoskeletal motor activity"/>
    <property type="evidence" value="ECO:0007669"/>
    <property type="project" value="InterPro"/>
</dbReference>
<dbReference type="GeneID" id="46921716"/>
<keyword evidence="7" id="KW-0472">Membrane</keyword>
<keyword evidence="4" id="KW-1003">Cell membrane</keyword>
<dbReference type="PANTHER" id="PTHR43484">
    <property type="match status" value="1"/>
</dbReference>
<dbReference type="SUPFAM" id="SSF101801">
    <property type="entry name" value="Surface presentation of antigens (SPOA)"/>
    <property type="match status" value="1"/>
</dbReference>
<dbReference type="InterPro" id="IPR036429">
    <property type="entry name" value="SpoA-like_sf"/>
</dbReference>
<comment type="subcellular location">
    <subcellularLocation>
        <location evidence="1">Cell membrane</location>
        <topology evidence="1">Peripheral membrane protein</topology>
        <orientation evidence="1">Cytoplasmic side</orientation>
    </subcellularLocation>
</comment>
<evidence type="ECO:0000313" key="10">
    <source>
        <dbReference type="EMBL" id="ARQ97972.1"/>
    </source>
</evidence>
<evidence type="ECO:0000256" key="7">
    <source>
        <dbReference type="ARBA" id="ARBA00023136"/>
    </source>
</evidence>
<keyword evidence="10" id="KW-0966">Cell projection</keyword>
<dbReference type="Gene3D" id="2.30.330.10">
    <property type="entry name" value="SpoA-like"/>
    <property type="match status" value="1"/>
</dbReference>
<dbReference type="InterPro" id="IPR012826">
    <property type="entry name" value="FliN"/>
</dbReference>
<dbReference type="RefSeq" id="WP_096017531.1">
    <property type="nucleotide sequence ID" value="NZ_CP015578.1"/>
</dbReference>
<feature type="domain" description="Flagellar motor switch protein FliN-like C-terminal" evidence="9">
    <location>
        <begin position="198"/>
        <end position="266"/>
    </location>
</feature>
<dbReference type="Proteomes" id="UP000202031">
    <property type="component" value="Chromosome"/>
</dbReference>
<dbReference type="GO" id="GO:0006935">
    <property type="term" value="P:chemotaxis"/>
    <property type="evidence" value="ECO:0007669"/>
    <property type="project" value="UniProtKB-KW"/>
</dbReference>
<dbReference type="Gene3D" id="3.40.1550.10">
    <property type="entry name" value="CheC-like"/>
    <property type="match status" value="1"/>
</dbReference>
<comment type="function">
    <text evidence="8">FliM is one of three proteins (FliG, FliN, FliM) that forms the rotor-mounted switch complex (C ring), located at the base of the basal body. This complex interacts with the CheY and CheZ chemotaxis proteins, in addition to contacting components of the motor that determine the direction of flagellar rotation.</text>
</comment>
<evidence type="ECO:0000256" key="5">
    <source>
        <dbReference type="ARBA" id="ARBA00022500"/>
    </source>
</evidence>
<dbReference type="GO" id="GO:0009425">
    <property type="term" value="C:bacterial-type flagellum basal body"/>
    <property type="evidence" value="ECO:0007669"/>
    <property type="project" value="InterPro"/>
</dbReference>
<dbReference type="GO" id="GO:0071973">
    <property type="term" value="P:bacterial-type flagellum-dependent cell motility"/>
    <property type="evidence" value="ECO:0007669"/>
    <property type="project" value="InterPro"/>
</dbReference>
<dbReference type="SUPFAM" id="SSF103039">
    <property type="entry name" value="CheC-like"/>
    <property type="match status" value="1"/>
</dbReference>
<protein>
    <recommendedName>
        <fullName evidence="3">Flagellar motor switch protein FliN</fullName>
    </recommendedName>
</protein>
<evidence type="ECO:0000256" key="2">
    <source>
        <dbReference type="ARBA" id="ARBA00009226"/>
    </source>
</evidence>
<name>A0A1X9SP13_9BACT</name>
<keyword evidence="5" id="KW-0145">Chemotaxis</keyword>
<dbReference type="PANTHER" id="PTHR43484:SF1">
    <property type="entry name" value="FLAGELLAR MOTOR SWITCH PROTEIN FLIN"/>
    <property type="match status" value="1"/>
</dbReference>
<evidence type="ECO:0000259" key="9">
    <source>
        <dbReference type="Pfam" id="PF01052"/>
    </source>
</evidence>
<proteinExistence type="inferred from homology"/>
<dbReference type="AlphaFoldDB" id="A0A1X9SP13"/>